<dbReference type="AlphaFoldDB" id="N1PV58"/>
<sequence>MIRYMHTSRESNDGTRGRCKPRQPWLSIRPCQPSRDFAGADIVDWQRDLQRTSVNTGPAQMSKSRKSGMVGEVTMVKERRCKLRLQSLSIRPADHRSSAYQCSHQVSQMGLTAHQRCHWARPNADWVWWECGALKVRKFIAASNYREKQTRARHRRRSVVSWLCT</sequence>
<proteinExistence type="predicted"/>
<organism evidence="2 3">
    <name type="scientific">Dothistroma septosporum (strain NZE10 / CBS 128990)</name>
    <name type="common">Red band needle blight fungus</name>
    <name type="synonym">Mycosphaerella pini</name>
    <dbReference type="NCBI Taxonomy" id="675120"/>
    <lineage>
        <taxon>Eukaryota</taxon>
        <taxon>Fungi</taxon>
        <taxon>Dikarya</taxon>
        <taxon>Ascomycota</taxon>
        <taxon>Pezizomycotina</taxon>
        <taxon>Dothideomycetes</taxon>
        <taxon>Dothideomycetidae</taxon>
        <taxon>Mycosphaerellales</taxon>
        <taxon>Mycosphaerellaceae</taxon>
        <taxon>Dothistroma</taxon>
    </lineage>
</organism>
<dbReference type="HOGENOM" id="CLU_1610716_0_0_1"/>
<keyword evidence="3" id="KW-1185">Reference proteome</keyword>
<feature type="region of interest" description="Disordered" evidence="1">
    <location>
        <begin position="1"/>
        <end position="21"/>
    </location>
</feature>
<dbReference type="EMBL" id="KB446537">
    <property type="protein sequence ID" value="EME46833.1"/>
    <property type="molecule type" value="Genomic_DNA"/>
</dbReference>
<dbReference type="Proteomes" id="UP000016933">
    <property type="component" value="Unassembled WGS sequence"/>
</dbReference>
<evidence type="ECO:0000256" key="1">
    <source>
        <dbReference type="SAM" id="MobiDB-lite"/>
    </source>
</evidence>
<gene>
    <name evidence="2" type="ORF">DOTSEDRAFT_70710</name>
</gene>
<accession>N1PV58</accession>
<name>N1PV58_DOTSN</name>
<reference evidence="3" key="1">
    <citation type="journal article" date="2012" name="PLoS Genet.">
        <title>The genomes of the fungal plant pathogens Cladosporium fulvum and Dothistroma septosporum reveal adaptation to different hosts and lifestyles but also signatures of common ancestry.</title>
        <authorList>
            <person name="de Wit P.J.G.M."/>
            <person name="van der Burgt A."/>
            <person name="Oekmen B."/>
            <person name="Stergiopoulos I."/>
            <person name="Abd-Elsalam K.A."/>
            <person name="Aerts A.L."/>
            <person name="Bahkali A.H."/>
            <person name="Beenen H.G."/>
            <person name="Chettri P."/>
            <person name="Cox M.P."/>
            <person name="Datema E."/>
            <person name="de Vries R.P."/>
            <person name="Dhillon B."/>
            <person name="Ganley A.R."/>
            <person name="Griffiths S.A."/>
            <person name="Guo Y."/>
            <person name="Hamelin R.C."/>
            <person name="Henrissat B."/>
            <person name="Kabir M.S."/>
            <person name="Jashni M.K."/>
            <person name="Kema G."/>
            <person name="Klaubauf S."/>
            <person name="Lapidus A."/>
            <person name="Levasseur A."/>
            <person name="Lindquist E."/>
            <person name="Mehrabi R."/>
            <person name="Ohm R.A."/>
            <person name="Owen T.J."/>
            <person name="Salamov A."/>
            <person name="Schwelm A."/>
            <person name="Schijlen E."/>
            <person name="Sun H."/>
            <person name="van den Burg H.A."/>
            <person name="van Ham R.C.H.J."/>
            <person name="Zhang S."/>
            <person name="Goodwin S.B."/>
            <person name="Grigoriev I.V."/>
            <person name="Collemare J."/>
            <person name="Bradshaw R.E."/>
        </authorList>
    </citation>
    <scope>NUCLEOTIDE SEQUENCE [LARGE SCALE GENOMIC DNA]</scope>
    <source>
        <strain evidence="3">NZE10 / CBS 128990</strain>
    </source>
</reference>
<feature type="compositionally biased region" description="Basic and acidic residues" evidence="1">
    <location>
        <begin position="7"/>
        <end position="16"/>
    </location>
</feature>
<reference evidence="2 3" key="2">
    <citation type="journal article" date="2012" name="PLoS Pathog.">
        <title>Diverse lifestyles and strategies of plant pathogenesis encoded in the genomes of eighteen Dothideomycetes fungi.</title>
        <authorList>
            <person name="Ohm R.A."/>
            <person name="Feau N."/>
            <person name="Henrissat B."/>
            <person name="Schoch C.L."/>
            <person name="Horwitz B.A."/>
            <person name="Barry K.W."/>
            <person name="Condon B.J."/>
            <person name="Copeland A.C."/>
            <person name="Dhillon B."/>
            <person name="Glaser F."/>
            <person name="Hesse C.N."/>
            <person name="Kosti I."/>
            <person name="LaButti K."/>
            <person name="Lindquist E.A."/>
            <person name="Lucas S."/>
            <person name="Salamov A.A."/>
            <person name="Bradshaw R.E."/>
            <person name="Ciuffetti L."/>
            <person name="Hamelin R.C."/>
            <person name="Kema G.H.J."/>
            <person name="Lawrence C."/>
            <person name="Scott J.A."/>
            <person name="Spatafora J.W."/>
            <person name="Turgeon B.G."/>
            <person name="de Wit P.J.G.M."/>
            <person name="Zhong S."/>
            <person name="Goodwin S.B."/>
            <person name="Grigoriev I.V."/>
        </authorList>
    </citation>
    <scope>NUCLEOTIDE SEQUENCE [LARGE SCALE GENOMIC DNA]</scope>
    <source>
        <strain evidence="3">NZE10 / CBS 128990</strain>
    </source>
</reference>
<evidence type="ECO:0000313" key="2">
    <source>
        <dbReference type="EMBL" id="EME46833.1"/>
    </source>
</evidence>
<protein>
    <submittedName>
        <fullName evidence="2">Uncharacterized protein</fullName>
    </submittedName>
</protein>
<evidence type="ECO:0000313" key="3">
    <source>
        <dbReference type="Proteomes" id="UP000016933"/>
    </source>
</evidence>